<evidence type="ECO:0000256" key="3">
    <source>
        <dbReference type="ARBA" id="ARBA00023315"/>
    </source>
</evidence>
<comment type="caution">
    <text evidence="8">The sequence shown here is derived from an EMBL/GenBank/DDBJ whole genome shotgun (WGS) entry which is preliminary data.</text>
</comment>
<dbReference type="EMBL" id="JABFDB010000009">
    <property type="protein sequence ID" value="NYZ20838.1"/>
    <property type="molecule type" value="Genomic_DNA"/>
</dbReference>
<dbReference type="InterPro" id="IPR002155">
    <property type="entry name" value="Thiolase"/>
</dbReference>
<evidence type="ECO:0000313" key="8">
    <source>
        <dbReference type="EMBL" id="NYZ20838.1"/>
    </source>
</evidence>
<dbReference type="NCBIfam" id="NF006001">
    <property type="entry name" value="PRK08131.1"/>
    <property type="match status" value="1"/>
</dbReference>
<dbReference type="InterPro" id="IPR020610">
    <property type="entry name" value="Thiolase_AS"/>
</dbReference>
<keyword evidence="9" id="KW-1185">Reference proteome</keyword>
<evidence type="ECO:0000256" key="5">
    <source>
        <dbReference type="RuleBase" id="RU003557"/>
    </source>
</evidence>
<keyword evidence="2 5" id="KW-0808">Transferase</keyword>
<dbReference type="CDD" id="cd00751">
    <property type="entry name" value="thiolase"/>
    <property type="match status" value="1"/>
</dbReference>
<protein>
    <recommendedName>
        <fullName evidence="4">acetyl-CoA C-acyltransferase</fullName>
        <ecNumber evidence="4">2.3.1.16</ecNumber>
    </recommendedName>
</protein>
<feature type="domain" description="Thiolase N-terminal" evidence="6">
    <location>
        <begin position="5"/>
        <end position="267"/>
    </location>
</feature>
<dbReference type="PROSITE" id="PS00737">
    <property type="entry name" value="THIOLASE_2"/>
    <property type="match status" value="1"/>
</dbReference>
<dbReference type="PROSITE" id="PS00099">
    <property type="entry name" value="THIOLASE_3"/>
    <property type="match status" value="1"/>
</dbReference>
<dbReference type="Proteomes" id="UP000584642">
    <property type="component" value="Unassembled WGS sequence"/>
</dbReference>
<dbReference type="Gene3D" id="3.40.47.10">
    <property type="match status" value="1"/>
</dbReference>
<dbReference type="PANTHER" id="PTHR43853:SF2">
    <property type="entry name" value="3-OXOADIPYL-COA_3-OXO-5,6-DEHYDROSUBERYL-COA THIOLASE"/>
    <property type="match status" value="1"/>
</dbReference>
<dbReference type="InterPro" id="IPR050215">
    <property type="entry name" value="Thiolase-like_sf_Thiolase"/>
</dbReference>
<dbReference type="PANTHER" id="PTHR43853">
    <property type="entry name" value="3-KETOACYL-COA THIOLASE, PEROXISOMAL"/>
    <property type="match status" value="1"/>
</dbReference>
<evidence type="ECO:0000259" key="6">
    <source>
        <dbReference type="Pfam" id="PF00108"/>
    </source>
</evidence>
<evidence type="ECO:0000256" key="4">
    <source>
        <dbReference type="ARBA" id="ARBA00024073"/>
    </source>
</evidence>
<dbReference type="EC" id="2.3.1.16" evidence="4"/>
<dbReference type="Pfam" id="PF00108">
    <property type="entry name" value="Thiolase_N"/>
    <property type="match status" value="1"/>
</dbReference>
<sequence length="401" mass="40991">MLDAYIYDGLRTPFGRLSGSLSRVRPDDLLAGVLRALVDRNPFAAGDIEDVLVGCANQAGEDSRCVARHAALVAGLPIEVPGAALQRNCGSGMNAVIAAAHAITAGEGGLMLAGGVESMSRAPFVVAKAEQAFARDFKVFDSTVGARFPNPKVEAEYGADTMPQTADNLAAEHGITREEADAFALRSQQRWAAAQEAGFFAGEIAPVSIPAARKGPPTEFSVDEHPRPDTTAEALAKLRALNAGGVTTAGNASGVNDGAVAMLVGSRQAGEKAGAAPAVRILASAVAGVAPRIMGYGPVPASQKALERAGLSVKDMDVVEINEAFAAQVLACAKGLGIAGDDTRLNPNGGAIALGHPLGASGPRIVLTAARQLERTGGRYALATMCIGVGQGIAVVLERVR</sequence>
<dbReference type="NCBIfam" id="TIGR01930">
    <property type="entry name" value="AcCoA-C-Actrans"/>
    <property type="match status" value="1"/>
</dbReference>
<comment type="similarity">
    <text evidence="1 5">Belongs to the thiolase-like superfamily. Thiolase family.</text>
</comment>
<proteinExistence type="inferred from homology"/>
<dbReference type="PIRSF" id="PIRSF000429">
    <property type="entry name" value="Ac-CoA_Ac_transf"/>
    <property type="match status" value="1"/>
</dbReference>
<evidence type="ECO:0000313" key="9">
    <source>
        <dbReference type="Proteomes" id="UP000584642"/>
    </source>
</evidence>
<accession>A0ABX2TCG6</accession>
<dbReference type="RefSeq" id="WP_180282615.1">
    <property type="nucleotide sequence ID" value="NZ_JABFDB010000009.1"/>
</dbReference>
<dbReference type="SUPFAM" id="SSF53901">
    <property type="entry name" value="Thiolase-like"/>
    <property type="match status" value="2"/>
</dbReference>
<reference evidence="8 9" key="1">
    <citation type="submission" date="2020-05" db="EMBL/GenBank/DDBJ databases">
        <title>Azospirillum oleiclasticum sp. nov, a nitrogen-fixing and heavy crude oil-emulsifying bacterium isolated from the crude oil of Yumen Oilfield.</title>
        <authorList>
            <person name="Wu D."/>
            <person name="Cai M."/>
            <person name="Zhang X."/>
        </authorList>
    </citation>
    <scope>NUCLEOTIDE SEQUENCE [LARGE SCALE GENOMIC DNA]</scope>
    <source>
        <strain evidence="8 9">ROY-1-1-2</strain>
    </source>
</reference>
<keyword evidence="3 5" id="KW-0012">Acyltransferase</keyword>
<dbReference type="InterPro" id="IPR020613">
    <property type="entry name" value="Thiolase_CS"/>
</dbReference>
<dbReference type="GO" id="GO:0033812">
    <property type="term" value="F:3-oxoadipyl-CoA thiolase activity"/>
    <property type="evidence" value="ECO:0007669"/>
    <property type="project" value="UniProtKB-EC"/>
</dbReference>
<dbReference type="Pfam" id="PF02803">
    <property type="entry name" value="Thiolase_C"/>
    <property type="match status" value="1"/>
</dbReference>
<organism evidence="8 9">
    <name type="scientific">Azospirillum oleiclasticum</name>
    <dbReference type="NCBI Taxonomy" id="2735135"/>
    <lineage>
        <taxon>Bacteria</taxon>
        <taxon>Pseudomonadati</taxon>
        <taxon>Pseudomonadota</taxon>
        <taxon>Alphaproteobacteria</taxon>
        <taxon>Rhodospirillales</taxon>
        <taxon>Azospirillaceae</taxon>
        <taxon>Azospirillum</taxon>
    </lineage>
</organism>
<gene>
    <name evidence="8" type="ORF">HND93_14080</name>
</gene>
<feature type="domain" description="Thiolase C-terminal" evidence="7">
    <location>
        <begin position="277"/>
        <end position="399"/>
    </location>
</feature>
<dbReference type="InterPro" id="IPR020616">
    <property type="entry name" value="Thiolase_N"/>
</dbReference>
<name>A0ABX2TCG6_9PROT</name>
<dbReference type="InterPro" id="IPR016039">
    <property type="entry name" value="Thiolase-like"/>
</dbReference>
<evidence type="ECO:0000259" key="7">
    <source>
        <dbReference type="Pfam" id="PF02803"/>
    </source>
</evidence>
<evidence type="ECO:0000256" key="2">
    <source>
        <dbReference type="ARBA" id="ARBA00022679"/>
    </source>
</evidence>
<dbReference type="InterPro" id="IPR020617">
    <property type="entry name" value="Thiolase_C"/>
</dbReference>
<evidence type="ECO:0000256" key="1">
    <source>
        <dbReference type="ARBA" id="ARBA00010982"/>
    </source>
</evidence>